<dbReference type="Pfam" id="PF15644">
    <property type="entry name" value="Gln_amidase"/>
    <property type="match status" value="1"/>
</dbReference>
<name>A0ABU5VLP6_9PSED</name>
<accession>A0ABU5VLP6</accession>
<feature type="domain" description="Tox-PL" evidence="1">
    <location>
        <begin position="60"/>
        <end position="155"/>
    </location>
</feature>
<evidence type="ECO:0000259" key="1">
    <source>
        <dbReference type="Pfam" id="PF15644"/>
    </source>
</evidence>
<gene>
    <name evidence="2" type="ORF">VA602_23515</name>
</gene>
<sequence length="172" mass="17648">MVQLPIKTELGMATLGIPVIKGGAWAVVVADSKVAGGADQTAGSIKNGNPGYPEISRTRNCVNCSIATEATLVGNPASALPINYTKGVPLSALEKQSGSKFGPVTAPEAIAHQMANSGNGARGIVFGSYGPGQSGHVFNVVNQNGVVRFLDGQTGRPAKFGDFKALQLLRTN</sequence>
<dbReference type="RefSeq" id="WP_323454486.1">
    <property type="nucleotide sequence ID" value="NZ_JAYFUI010000190.1"/>
</dbReference>
<proteinExistence type="predicted"/>
<comment type="caution">
    <text evidence="2">The sequence shown here is derived from an EMBL/GenBank/DDBJ whole genome shotgun (WGS) entry which is preliminary data.</text>
</comment>
<organism evidence="2 3">
    <name type="scientific">Pseudomonas machongensis</name>
    <dbReference type="NCBI Taxonomy" id="3110229"/>
    <lineage>
        <taxon>Bacteria</taxon>
        <taxon>Pseudomonadati</taxon>
        <taxon>Pseudomonadota</taxon>
        <taxon>Gammaproteobacteria</taxon>
        <taxon>Pseudomonadales</taxon>
        <taxon>Pseudomonadaceae</taxon>
        <taxon>Pseudomonas</taxon>
    </lineage>
</organism>
<reference evidence="2 3" key="1">
    <citation type="submission" date="2023-12" db="EMBL/GenBank/DDBJ databases">
        <title>Pseudomonas machongensis sp. nov., isolated from wilted pepper plants (Capsicum annuum).</title>
        <authorList>
            <person name="Qiu M."/>
            <person name="Li Y."/>
            <person name="Liu Q."/>
            <person name="Zhang X."/>
            <person name="Huang Y."/>
            <person name="Guo R."/>
            <person name="Hu M."/>
            <person name="Zhou J."/>
            <person name="Zhou X."/>
        </authorList>
    </citation>
    <scope>NUCLEOTIDE SEQUENCE [LARGE SCALE GENOMIC DNA]</scope>
    <source>
        <strain evidence="2 3">MH2</strain>
    </source>
</reference>
<protein>
    <submittedName>
        <fullName evidence="2">Toxin glutamine deamidase domain-containing protein</fullName>
    </submittedName>
</protein>
<keyword evidence="3" id="KW-1185">Reference proteome</keyword>
<dbReference type="EMBL" id="JAYFUI010000190">
    <property type="protein sequence ID" value="MEA5674291.1"/>
    <property type="molecule type" value="Genomic_DNA"/>
</dbReference>
<dbReference type="InterPro" id="IPR028908">
    <property type="entry name" value="Tox-PL_dom"/>
</dbReference>
<evidence type="ECO:0000313" key="2">
    <source>
        <dbReference type="EMBL" id="MEA5674291.1"/>
    </source>
</evidence>
<evidence type="ECO:0000313" key="3">
    <source>
        <dbReference type="Proteomes" id="UP001302573"/>
    </source>
</evidence>
<dbReference type="Proteomes" id="UP001302573">
    <property type="component" value="Unassembled WGS sequence"/>
</dbReference>